<proteinExistence type="predicted"/>
<dbReference type="Proteomes" id="UP000515756">
    <property type="component" value="Chromosome"/>
</dbReference>
<reference evidence="1 2" key="1">
    <citation type="submission" date="2019-12" db="EMBL/GenBank/DDBJ databases">
        <title>complete genome sequences of Aeromonas caviae str. WP2-W18-ESBL-01 isolated from wastewater treatment plant effluent.</title>
        <authorList>
            <person name="Sekizuka T."/>
            <person name="Itokawa K."/>
            <person name="Yatsu K."/>
            <person name="Inamine Y."/>
            <person name="Kuroda M."/>
        </authorList>
    </citation>
    <scope>NUCLEOTIDE SEQUENCE [LARGE SCALE GENOMIC DNA]</scope>
    <source>
        <strain evidence="1 2">WP2-W18-ESBL-01</strain>
    </source>
</reference>
<name>A0A6S4TBU8_AERCA</name>
<evidence type="ECO:0000313" key="1">
    <source>
        <dbReference type="EMBL" id="BBQ32251.1"/>
    </source>
</evidence>
<protein>
    <submittedName>
        <fullName evidence="1">Uncharacterized protein</fullName>
    </submittedName>
</protein>
<sequence length="64" mass="7227">MFPLCYLDYSGASKRTRTVEVAYRQPPKGTITDLVIDLIGLKVLGEGEWKVRKHGANLESNDLY</sequence>
<dbReference type="AlphaFoldDB" id="A0A6S4TBU8"/>
<organism evidence="1 2">
    <name type="scientific">Aeromonas caviae</name>
    <name type="common">Aeromonas punctata</name>
    <dbReference type="NCBI Taxonomy" id="648"/>
    <lineage>
        <taxon>Bacteria</taxon>
        <taxon>Pseudomonadati</taxon>
        <taxon>Pseudomonadota</taxon>
        <taxon>Gammaproteobacteria</taxon>
        <taxon>Aeromonadales</taxon>
        <taxon>Aeromonadaceae</taxon>
        <taxon>Aeromonas</taxon>
    </lineage>
</organism>
<accession>A0A6S4TBU8</accession>
<dbReference type="EMBL" id="AP021927">
    <property type="protein sequence ID" value="BBQ32251.1"/>
    <property type="molecule type" value="Genomic_DNA"/>
</dbReference>
<gene>
    <name evidence="1" type="ORF">WP2W18E01_38330</name>
</gene>
<evidence type="ECO:0000313" key="2">
    <source>
        <dbReference type="Proteomes" id="UP000515756"/>
    </source>
</evidence>